<evidence type="ECO:0000313" key="1">
    <source>
        <dbReference type="EMBL" id="SVC30631.1"/>
    </source>
</evidence>
<organism evidence="1">
    <name type="scientific">marine metagenome</name>
    <dbReference type="NCBI Taxonomy" id="408172"/>
    <lineage>
        <taxon>unclassified sequences</taxon>
        <taxon>metagenomes</taxon>
        <taxon>ecological metagenomes</taxon>
    </lineage>
</organism>
<accession>A0A382L6U8</accession>
<name>A0A382L6U8_9ZZZZ</name>
<reference evidence="1" key="1">
    <citation type="submission" date="2018-05" db="EMBL/GenBank/DDBJ databases">
        <authorList>
            <person name="Lanie J.A."/>
            <person name="Ng W.-L."/>
            <person name="Kazmierczak K.M."/>
            <person name="Andrzejewski T.M."/>
            <person name="Davidsen T.M."/>
            <person name="Wayne K.J."/>
            <person name="Tettelin H."/>
            <person name="Glass J.I."/>
            <person name="Rusch D."/>
            <person name="Podicherti R."/>
            <person name="Tsui H.-C.T."/>
            <person name="Winkler M.E."/>
        </authorList>
    </citation>
    <scope>NUCLEOTIDE SEQUENCE</scope>
</reference>
<gene>
    <name evidence="1" type="ORF">METZ01_LOCUS283485</name>
</gene>
<dbReference type="EMBL" id="UINC01084206">
    <property type="protein sequence ID" value="SVC30631.1"/>
    <property type="molecule type" value="Genomic_DNA"/>
</dbReference>
<proteinExistence type="predicted"/>
<dbReference type="AlphaFoldDB" id="A0A382L6U8"/>
<sequence>MKQDDGQRQDYRLMMFISRGQASKLGKDIYKPHQIGKKWY</sequence>
<protein>
    <submittedName>
        <fullName evidence="1">Uncharacterized protein</fullName>
    </submittedName>
</protein>